<evidence type="ECO:0000256" key="2">
    <source>
        <dbReference type="SAM" id="Phobius"/>
    </source>
</evidence>
<feature type="transmembrane region" description="Helical" evidence="2">
    <location>
        <begin position="435"/>
        <end position="454"/>
    </location>
</feature>
<evidence type="ECO:0000313" key="4">
    <source>
        <dbReference type="Proteomes" id="UP000427906"/>
    </source>
</evidence>
<organism evidence="3 4">
    <name type="scientific">Desulfosarcina alkanivorans</name>
    <dbReference type="NCBI Taxonomy" id="571177"/>
    <lineage>
        <taxon>Bacteria</taxon>
        <taxon>Pseudomonadati</taxon>
        <taxon>Thermodesulfobacteriota</taxon>
        <taxon>Desulfobacteria</taxon>
        <taxon>Desulfobacterales</taxon>
        <taxon>Desulfosarcinaceae</taxon>
        <taxon>Desulfosarcina</taxon>
    </lineage>
</organism>
<feature type="region of interest" description="Disordered" evidence="1">
    <location>
        <begin position="469"/>
        <end position="497"/>
    </location>
</feature>
<dbReference type="EMBL" id="AP021874">
    <property type="protein sequence ID" value="BBO66265.1"/>
    <property type="molecule type" value="Genomic_DNA"/>
</dbReference>
<dbReference type="Proteomes" id="UP000427906">
    <property type="component" value="Chromosome"/>
</dbReference>
<dbReference type="KEGG" id="dalk:DSCA_01950"/>
<accession>A0A5K7YCW8</accession>
<dbReference type="RefSeq" id="WP_155314670.1">
    <property type="nucleotide sequence ID" value="NZ_AP021874.1"/>
</dbReference>
<feature type="transmembrane region" description="Helical" evidence="2">
    <location>
        <begin position="410"/>
        <end position="429"/>
    </location>
</feature>
<feature type="transmembrane region" description="Helical" evidence="2">
    <location>
        <begin position="328"/>
        <end position="349"/>
    </location>
</feature>
<evidence type="ECO:0000256" key="1">
    <source>
        <dbReference type="SAM" id="MobiDB-lite"/>
    </source>
</evidence>
<protein>
    <submittedName>
        <fullName evidence="3">Uncharacterized protein</fullName>
    </submittedName>
</protein>
<feature type="transmembrane region" description="Helical" evidence="2">
    <location>
        <begin position="288"/>
        <end position="308"/>
    </location>
</feature>
<keyword evidence="2" id="KW-0472">Membrane</keyword>
<reference evidence="3 4" key="1">
    <citation type="submission" date="2019-11" db="EMBL/GenBank/DDBJ databases">
        <title>Comparative genomics of hydrocarbon-degrading Desulfosarcina strains.</title>
        <authorList>
            <person name="Watanabe M."/>
            <person name="Kojima H."/>
            <person name="Fukui M."/>
        </authorList>
    </citation>
    <scope>NUCLEOTIDE SEQUENCE [LARGE SCALE GENOMIC DNA]</scope>
    <source>
        <strain evidence="3 4">PL12</strain>
    </source>
</reference>
<keyword evidence="2" id="KW-0812">Transmembrane</keyword>
<evidence type="ECO:0000313" key="3">
    <source>
        <dbReference type="EMBL" id="BBO66265.1"/>
    </source>
</evidence>
<gene>
    <name evidence="3" type="ORF">DSCA_01950</name>
</gene>
<feature type="transmembrane region" description="Helical" evidence="2">
    <location>
        <begin position="245"/>
        <end position="268"/>
    </location>
</feature>
<feature type="transmembrane region" description="Helical" evidence="2">
    <location>
        <begin position="12"/>
        <end position="32"/>
    </location>
</feature>
<dbReference type="AlphaFoldDB" id="A0A5K7YCW8"/>
<keyword evidence="2" id="KW-1133">Transmembrane helix</keyword>
<feature type="transmembrane region" description="Helical" evidence="2">
    <location>
        <begin position="379"/>
        <end position="398"/>
    </location>
</feature>
<proteinExistence type="predicted"/>
<name>A0A5K7YCW8_9BACT</name>
<keyword evidence="4" id="KW-1185">Reference proteome</keyword>
<sequence>MPDATLLFNITPVPFLSVLVWMVLCIAAMYFARRPFHDSMESLGRVIYNAMRVAAASVKMTQQRLEARNREVLLAAGIEHAERRTEREFERISTAVERNLEAYPRLQRQLRENLLKLEDDYQKTSEIPPDLSDWVKVIDAISGIKPSGDPVVANILEDIHNTLKEQHRTALEGHRKAVSGRHGILARMVPQWRATDKTLKGLEKAISDLTDRSRSVDRCMTDYETVKAHTDMAERQLSSSSLTQFFTSGLVLGVFVIGAIINFNLVALPMSEMVGGASYIGAFRTSDVAGMFIVCLEVVVGIFLMDALRFTRLFSVIGCLDDRKRTWFFWILLVMLTILAGVESSLAFMRDRIAADMEALRQSLAGIEPSAVAASNIPTIGQMILGFILPFILTTVAMPFETFISSSRTVIGMAGAWALRLLVFLLRLTGNLGYYLGRLVVNVYDLVIFPALWLEALILRKIAAAPSSQKTKDAARASQKTPMTMLEEAAPCKESAD</sequence>
<dbReference type="OrthoDB" id="5411175at2"/>